<dbReference type="EMBL" id="OW152832">
    <property type="protein sequence ID" value="CAH2052349.1"/>
    <property type="molecule type" value="Genomic_DNA"/>
</dbReference>
<dbReference type="Pfam" id="PF06733">
    <property type="entry name" value="DEAD_2"/>
    <property type="match status" value="1"/>
</dbReference>
<dbReference type="SMART" id="SM00488">
    <property type="entry name" value="DEXDc2"/>
    <property type="match status" value="1"/>
</dbReference>
<evidence type="ECO:0000256" key="2">
    <source>
        <dbReference type="ARBA" id="ARBA00022801"/>
    </source>
</evidence>
<evidence type="ECO:0000313" key="7">
    <source>
        <dbReference type="Proteomes" id="UP000837857"/>
    </source>
</evidence>
<feature type="non-terminal residue" evidence="6">
    <location>
        <position position="549"/>
    </location>
</feature>
<keyword evidence="3" id="KW-0067">ATP-binding</keyword>
<keyword evidence="7" id="KW-1185">Reference proteome</keyword>
<accession>A0ABN8IF90</accession>
<name>A0ABN8IF90_9NEOP</name>
<evidence type="ECO:0000256" key="1">
    <source>
        <dbReference type="ARBA" id="ARBA00022741"/>
    </source>
</evidence>
<evidence type="ECO:0000256" key="4">
    <source>
        <dbReference type="SAM" id="MobiDB-lite"/>
    </source>
</evidence>
<organism evidence="6 7">
    <name type="scientific">Iphiclides podalirius</name>
    <name type="common">scarce swallowtail</name>
    <dbReference type="NCBI Taxonomy" id="110791"/>
    <lineage>
        <taxon>Eukaryota</taxon>
        <taxon>Metazoa</taxon>
        <taxon>Ecdysozoa</taxon>
        <taxon>Arthropoda</taxon>
        <taxon>Hexapoda</taxon>
        <taxon>Insecta</taxon>
        <taxon>Pterygota</taxon>
        <taxon>Neoptera</taxon>
        <taxon>Endopterygota</taxon>
        <taxon>Lepidoptera</taxon>
        <taxon>Glossata</taxon>
        <taxon>Ditrysia</taxon>
        <taxon>Papilionoidea</taxon>
        <taxon>Papilionidae</taxon>
        <taxon>Papilioninae</taxon>
        <taxon>Iphiclides</taxon>
    </lineage>
</organism>
<proteinExistence type="predicted"/>
<dbReference type="Gene3D" id="3.40.50.300">
    <property type="entry name" value="P-loop containing nucleotide triphosphate hydrolases"/>
    <property type="match status" value="1"/>
</dbReference>
<feature type="domain" description="Helicase ATP-binding" evidence="5">
    <location>
        <begin position="21"/>
        <end position="325"/>
    </location>
</feature>
<evidence type="ECO:0000259" key="5">
    <source>
        <dbReference type="PROSITE" id="PS51193"/>
    </source>
</evidence>
<feature type="compositionally biased region" description="Polar residues" evidence="4">
    <location>
        <begin position="1"/>
        <end position="12"/>
    </location>
</feature>
<dbReference type="Proteomes" id="UP000837857">
    <property type="component" value="Chromosome 20"/>
</dbReference>
<protein>
    <recommendedName>
        <fullName evidence="5">Helicase ATP-binding domain-containing protein</fullName>
    </recommendedName>
</protein>
<keyword evidence="2" id="KW-0378">Hydrolase</keyword>
<gene>
    <name evidence="6" type="ORF">IPOD504_LOCUS8185</name>
</gene>
<reference evidence="6" key="1">
    <citation type="submission" date="2022-03" db="EMBL/GenBank/DDBJ databases">
        <authorList>
            <person name="Martin H S."/>
        </authorList>
    </citation>
    <scope>NUCLEOTIDE SEQUENCE</scope>
</reference>
<dbReference type="InterPro" id="IPR006554">
    <property type="entry name" value="Helicase-like_DEXD_c2"/>
</dbReference>
<evidence type="ECO:0000313" key="6">
    <source>
        <dbReference type="EMBL" id="CAH2052349.1"/>
    </source>
</evidence>
<dbReference type="InterPro" id="IPR010614">
    <property type="entry name" value="RAD3-like_helicase_DEAD"/>
</dbReference>
<sequence>MGPRSQGPSSMSLIDGQKCIYDEPPLDTGDSSRGTSKRQEPLDRSLEESSNEGLVKIHKKRRFDTSECGGSKTVDSPELSLTPEKKTEAQQPETPQNVRRLYDLVDNLRLRASMIVDCSVPTIYYGARTHKQLQQVVREFARTDYCGDILMTVLSSRDYSCIREFDRQMWSNRNDMCRACVKPFNSARERREDTNCKYYDNRMALNHKSLPPAFDLDELVAAGEEMKACPYFAARSMVASAHIVFCPYNYLIEPAIRSSMQIDLAGNVVIIDEAHNIEDICRDAATFTFTRDNVRAALKELETVAGYRFANQESTSNVEELLRTLKNWDEWFVNQTPLIQKRAVSGNEAVFTWDVQHFVQTLNNHNIGQQHYNGFRQNAEIFCKRLRDDPRTLYGVTQATGSLVESLETVLGYLFRCSGKYMDDFKPALIRNVWGTESLSESVSWRNSQFNKAIDKETLSLRLMCMNPAVVFEGLKAARCILLASGTLTPLLSLHSELATEFPLQVSPNHVIPADRLATEFPLQVSPNHVIPADRVRVGPYCHCLKAQF</sequence>
<dbReference type="PROSITE" id="PS51193">
    <property type="entry name" value="HELICASE_ATP_BIND_2"/>
    <property type="match status" value="1"/>
</dbReference>
<dbReference type="PANTHER" id="PTHR11472">
    <property type="entry name" value="DNA REPAIR DEAD HELICASE RAD3/XP-D SUBFAMILY MEMBER"/>
    <property type="match status" value="1"/>
</dbReference>
<dbReference type="PANTHER" id="PTHR11472:SF47">
    <property type="entry name" value="FANCONI ANEMIA GROUP J PROTEIN"/>
    <property type="match status" value="1"/>
</dbReference>
<feature type="region of interest" description="Disordered" evidence="4">
    <location>
        <begin position="1"/>
        <end position="94"/>
    </location>
</feature>
<dbReference type="InterPro" id="IPR014013">
    <property type="entry name" value="Helic_SF1/SF2_ATP-bd_DinG/Rad3"/>
</dbReference>
<dbReference type="InterPro" id="IPR027417">
    <property type="entry name" value="P-loop_NTPase"/>
</dbReference>
<keyword evidence="1" id="KW-0547">Nucleotide-binding</keyword>
<evidence type="ECO:0000256" key="3">
    <source>
        <dbReference type="ARBA" id="ARBA00022840"/>
    </source>
</evidence>
<feature type="compositionally biased region" description="Basic and acidic residues" evidence="4">
    <location>
        <begin position="37"/>
        <end position="47"/>
    </location>
</feature>
<dbReference type="InterPro" id="IPR045028">
    <property type="entry name" value="DinG/Rad3-like"/>
</dbReference>